<evidence type="ECO:0000256" key="4">
    <source>
        <dbReference type="ARBA" id="ARBA00023136"/>
    </source>
</evidence>
<feature type="transmembrane region" description="Helical" evidence="7">
    <location>
        <begin position="247"/>
        <end position="265"/>
    </location>
</feature>
<dbReference type="AlphaFoldDB" id="A0A9W4UK04"/>
<evidence type="ECO:0000256" key="6">
    <source>
        <dbReference type="SAM" id="MobiDB-lite"/>
    </source>
</evidence>
<keyword evidence="10" id="KW-1185">Reference proteome</keyword>
<keyword evidence="4 7" id="KW-0472">Membrane</keyword>
<protein>
    <recommendedName>
        <fullName evidence="8">Rhodopsin domain-containing protein</fullName>
    </recommendedName>
</protein>
<keyword evidence="2 7" id="KW-0812">Transmembrane</keyword>
<evidence type="ECO:0000313" key="10">
    <source>
        <dbReference type="Proteomes" id="UP001152607"/>
    </source>
</evidence>
<feature type="transmembrane region" description="Helical" evidence="7">
    <location>
        <begin position="192"/>
        <end position="217"/>
    </location>
</feature>
<dbReference type="Proteomes" id="UP001152607">
    <property type="component" value="Unassembled WGS sequence"/>
</dbReference>
<evidence type="ECO:0000256" key="5">
    <source>
        <dbReference type="ARBA" id="ARBA00038359"/>
    </source>
</evidence>
<feature type="transmembrane region" description="Helical" evidence="7">
    <location>
        <begin position="112"/>
        <end position="134"/>
    </location>
</feature>
<accession>A0A9W4UK04</accession>
<sequence>MAPTMAHIARAAVALVARGDLSPEIKAKIPAEVWLEKTAAERRLGTPIDERKFALSLPAMIAPPGADRTMTVDGPDQIWFLVVGILCIAIPGLFLLLRVYTKMAVVRSLEIADWFIFVSFPLIIVEVALGYHMVKWGSGVHQWQVTFDQLFHQLYWANVAQIVYCPLSFAVKMAILLQYLRLFAPSKAVNQTMWYGAWFMIISCSLLYTVLFFWTMFYCSPREGIWDKFLPNLKCHDVNEITLIQGAFNMASDVIILLLPTTGLWKLNVPLGRKIAVTVLFATGLLACIASAMRILFTLKVAPIYTEADVAHNALFIGLWTEAEVSLGFIVACALCLPKLIQAKSQRIKRAVSKASSPFASLRGTATNSRLVSWNMGLRKGARVDSTSSFASPRVNGNEPTHSALDSNYSAPRQQEQNSGSLNPNSYRFPPTAASSIYSTSPQPDFEYSRNTSPGRPSSLHVPRRSLTTESELRVRSPTYRPTASSRPETHEQFYLENEMKVNIAGAIRGVENPYSGHSHMR</sequence>
<dbReference type="OrthoDB" id="4682787at2759"/>
<evidence type="ECO:0000313" key="9">
    <source>
        <dbReference type="EMBL" id="CAI6338048.1"/>
    </source>
</evidence>
<dbReference type="InterPro" id="IPR052337">
    <property type="entry name" value="SAT4-like"/>
</dbReference>
<dbReference type="EMBL" id="CAOQHR010000008">
    <property type="protein sequence ID" value="CAI6338048.1"/>
    <property type="molecule type" value="Genomic_DNA"/>
</dbReference>
<gene>
    <name evidence="9" type="ORF">PDIGIT_LOCUS11170</name>
</gene>
<evidence type="ECO:0000256" key="3">
    <source>
        <dbReference type="ARBA" id="ARBA00022989"/>
    </source>
</evidence>
<feature type="compositionally biased region" description="Polar residues" evidence="6">
    <location>
        <begin position="433"/>
        <end position="456"/>
    </location>
</feature>
<keyword evidence="3 7" id="KW-1133">Transmembrane helix</keyword>
<comment type="subcellular location">
    <subcellularLocation>
        <location evidence="1">Membrane</location>
        <topology evidence="1">Multi-pass membrane protein</topology>
    </subcellularLocation>
</comment>
<dbReference type="InterPro" id="IPR049326">
    <property type="entry name" value="Rhodopsin_dom_fungi"/>
</dbReference>
<comment type="caution">
    <text evidence="9">The sequence shown here is derived from an EMBL/GenBank/DDBJ whole genome shotgun (WGS) entry which is preliminary data.</text>
</comment>
<evidence type="ECO:0000259" key="8">
    <source>
        <dbReference type="Pfam" id="PF20684"/>
    </source>
</evidence>
<evidence type="ECO:0000256" key="2">
    <source>
        <dbReference type="ARBA" id="ARBA00022692"/>
    </source>
</evidence>
<name>A0A9W4UK04_9PLEO</name>
<proteinExistence type="inferred from homology"/>
<dbReference type="PANTHER" id="PTHR33048:SF146">
    <property type="entry name" value="INTEGRAL MEMBRANE PROTEIN"/>
    <property type="match status" value="1"/>
</dbReference>
<dbReference type="GO" id="GO:0016020">
    <property type="term" value="C:membrane"/>
    <property type="evidence" value="ECO:0007669"/>
    <property type="project" value="UniProtKB-SubCell"/>
</dbReference>
<feature type="transmembrane region" description="Helical" evidence="7">
    <location>
        <begin position="317"/>
        <end position="341"/>
    </location>
</feature>
<reference evidence="9" key="1">
    <citation type="submission" date="2023-01" db="EMBL/GenBank/DDBJ databases">
        <authorList>
            <person name="Van Ghelder C."/>
            <person name="Rancurel C."/>
        </authorList>
    </citation>
    <scope>NUCLEOTIDE SEQUENCE</scope>
    <source>
        <strain evidence="9">CNCM I-4278</strain>
    </source>
</reference>
<feature type="transmembrane region" description="Helical" evidence="7">
    <location>
        <begin position="277"/>
        <end position="297"/>
    </location>
</feature>
<evidence type="ECO:0000256" key="1">
    <source>
        <dbReference type="ARBA" id="ARBA00004141"/>
    </source>
</evidence>
<feature type="domain" description="Rhodopsin" evidence="8">
    <location>
        <begin position="97"/>
        <end position="341"/>
    </location>
</feature>
<organism evidence="9 10">
    <name type="scientific">Periconia digitata</name>
    <dbReference type="NCBI Taxonomy" id="1303443"/>
    <lineage>
        <taxon>Eukaryota</taxon>
        <taxon>Fungi</taxon>
        <taxon>Dikarya</taxon>
        <taxon>Ascomycota</taxon>
        <taxon>Pezizomycotina</taxon>
        <taxon>Dothideomycetes</taxon>
        <taxon>Pleosporomycetidae</taxon>
        <taxon>Pleosporales</taxon>
        <taxon>Massarineae</taxon>
        <taxon>Periconiaceae</taxon>
        <taxon>Periconia</taxon>
    </lineage>
</organism>
<feature type="transmembrane region" description="Helical" evidence="7">
    <location>
        <begin position="154"/>
        <end position="180"/>
    </location>
</feature>
<feature type="compositionally biased region" description="Polar residues" evidence="6">
    <location>
        <begin position="398"/>
        <end position="426"/>
    </location>
</feature>
<dbReference type="Pfam" id="PF20684">
    <property type="entry name" value="Fung_rhodopsin"/>
    <property type="match status" value="1"/>
</dbReference>
<comment type="similarity">
    <text evidence="5">Belongs to the SAT4 family.</text>
</comment>
<evidence type="ECO:0000256" key="7">
    <source>
        <dbReference type="SAM" id="Phobius"/>
    </source>
</evidence>
<feature type="transmembrane region" description="Helical" evidence="7">
    <location>
        <begin position="78"/>
        <end position="100"/>
    </location>
</feature>
<dbReference type="PANTHER" id="PTHR33048">
    <property type="entry name" value="PTH11-LIKE INTEGRAL MEMBRANE PROTEIN (AFU_ORTHOLOGUE AFUA_5G11245)"/>
    <property type="match status" value="1"/>
</dbReference>
<feature type="region of interest" description="Disordered" evidence="6">
    <location>
        <begin position="385"/>
        <end position="491"/>
    </location>
</feature>